<organism evidence="1">
    <name type="scientific">Oikopleura dioica</name>
    <name type="common">Tunicate</name>
    <dbReference type="NCBI Taxonomy" id="34765"/>
    <lineage>
        <taxon>Eukaryota</taxon>
        <taxon>Metazoa</taxon>
        <taxon>Chordata</taxon>
        <taxon>Tunicata</taxon>
        <taxon>Appendicularia</taxon>
        <taxon>Copelata</taxon>
        <taxon>Oikopleuridae</taxon>
        <taxon>Oikopleura</taxon>
    </lineage>
</organism>
<reference evidence="1" key="1">
    <citation type="journal article" date="2010" name="Science">
        <title>Plasticity of animal genome architecture unmasked by rapid evolution of a pelagic tunicate.</title>
        <authorList>
            <person name="Denoeud F."/>
            <person name="Henriet S."/>
            <person name="Mungpakdee S."/>
            <person name="Aury J.M."/>
            <person name="Da Silva C."/>
            <person name="Brinkmann H."/>
            <person name="Mikhaleva J."/>
            <person name="Olsen L.C."/>
            <person name="Jubin C."/>
            <person name="Canestro C."/>
            <person name="Bouquet J.M."/>
            <person name="Danks G."/>
            <person name="Poulain J."/>
            <person name="Campsteijn C."/>
            <person name="Adamski M."/>
            <person name="Cross I."/>
            <person name="Yadetie F."/>
            <person name="Muffato M."/>
            <person name="Louis A."/>
            <person name="Butcher S."/>
            <person name="Tsagkogeorga G."/>
            <person name="Konrad A."/>
            <person name="Singh S."/>
            <person name="Jensen M.F."/>
            <person name="Cong E.H."/>
            <person name="Eikeseth-Otteraa H."/>
            <person name="Noel B."/>
            <person name="Anthouard V."/>
            <person name="Porcel B.M."/>
            <person name="Kachouri-Lafond R."/>
            <person name="Nishino A."/>
            <person name="Ugolini M."/>
            <person name="Chourrout P."/>
            <person name="Nishida H."/>
            <person name="Aasland R."/>
            <person name="Huzurbazar S."/>
            <person name="Westhof E."/>
            <person name="Delsuc F."/>
            <person name="Lehrach H."/>
            <person name="Reinhardt R."/>
            <person name="Weissenbach J."/>
            <person name="Roy S.W."/>
            <person name="Artiguenave F."/>
            <person name="Postlethwait J.H."/>
            <person name="Manak J.R."/>
            <person name="Thompson E.M."/>
            <person name="Jaillon O."/>
            <person name="Du Pasquier L."/>
            <person name="Boudinot P."/>
            <person name="Liberles D.A."/>
            <person name="Volff J.N."/>
            <person name="Philippe H."/>
            <person name="Lenhard B."/>
            <person name="Roest Crollius H."/>
            <person name="Wincker P."/>
            <person name="Chourrout D."/>
        </authorList>
    </citation>
    <scope>NUCLEOTIDE SEQUENCE [LARGE SCALE GENOMIC DNA]</scope>
</reference>
<protein>
    <submittedName>
        <fullName evidence="1">Uncharacterized protein</fullName>
    </submittedName>
</protein>
<name>E4XXM3_OIKDI</name>
<dbReference type="Proteomes" id="UP000001307">
    <property type="component" value="Unassembled WGS sequence"/>
</dbReference>
<accession>E4XXM3</accession>
<proteinExistence type="predicted"/>
<dbReference type="AlphaFoldDB" id="E4XXM3"/>
<dbReference type="EMBL" id="FN653283">
    <property type="protein sequence ID" value="CBY14417.1"/>
    <property type="molecule type" value="Genomic_DNA"/>
</dbReference>
<evidence type="ECO:0000313" key="2">
    <source>
        <dbReference type="Proteomes" id="UP000001307"/>
    </source>
</evidence>
<evidence type="ECO:0000313" key="1">
    <source>
        <dbReference type="EMBL" id="CBY14417.1"/>
    </source>
</evidence>
<gene>
    <name evidence="1" type="ORF">GSOID_T00007415001</name>
</gene>
<sequence>MQIHLIFFHFSESEVKVNRSVHTHSRPVFKVTVEEKRTRILLEKCPKGEH</sequence>
<keyword evidence="2" id="KW-1185">Reference proteome</keyword>
<dbReference type="InParanoid" id="E4XXM3"/>